<evidence type="ECO:0000256" key="6">
    <source>
        <dbReference type="ARBA" id="ARBA00022781"/>
    </source>
</evidence>
<protein>
    <recommendedName>
        <fullName evidence="11">ATP synthase subunit a</fullName>
    </recommendedName>
    <alternativeName>
        <fullName evidence="11">ATP synthase F0 sector subunit a</fullName>
    </alternativeName>
    <alternativeName>
        <fullName evidence="11">F-ATPase subunit 6</fullName>
    </alternativeName>
</protein>
<comment type="subcellular location">
    <subcellularLocation>
        <location evidence="11">Cell membrane</location>
        <topology evidence="11">Multi-pass membrane protein</topology>
    </subcellularLocation>
    <subcellularLocation>
        <location evidence="1">Membrane</location>
        <topology evidence="1">Multi-pass membrane protein</topology>
    </subcellularLocation>
</comment>
<dbReference type="HAMAP" id="MF_01393">
    <property type="entry name" value="ATP_synth_a_bact"/>
    <property type="match status" value="1"/>
</dbReference>
<dbReference type="PROSITE" id="PS00449">
    <property type="entry name" value="ATPASE_A"/>
    <property type="match status" value="1"/>
</dbReference>
<feature type="transmembrane region" description="Helical" evidence="11">
    <location>
        <begin position="25"/>
        <end position="43"/>
    </location>
</feature>
<dbReference type="InterPro" id="IPR035908">
    <property type="entry name" value="F0_ATP_A_sf"/>
</dbReference>
<dbReference type="InterPro" id="IPR023011">
    <property type="entry name" value="ATP_synth_F0_asu_AS"/>
</dbReference>
<dbReference type="PRINTS" id="PR00123">
    <property type="entry name" value="ATPASEA"/>
</dbReference>
<dbReference type="Gene3D" id="1.20.120.220">
    <property type="entry name" value="ATP synthase, F0 complex, subunit A"/>
    <property type="match status" value="1"/>
</dbReference>
<dbReference type="Proteomes" id="UP000254051">
    <property type="component" value="Unassembled WGS sequence"/>
</dbReference>
<keyword evidence="6 11" id="KW-0375">Hydrogen ion transport</keyword>
<keyword evidence="13" id="KW-1185">Reference proteome</keyword>
<comment type="similarity">
    <text evidence="2 11">Belongs to the ATPase A chain family.</text>
</comment>
<evidence type="ECO:0000256" key="4">
    <source>
        <dbReference type="ARBA" id="ARBA00022547"/>
    </source>
</evidence>
<keyword evidence="10 11" id="KW-0066">ATP synthesis</keyword>
<feature type="transmembrane region" description="Helical" evidence="11">
    <location>
        <begin position="166"/>
        <end position="183"/>
    </location>
</feature>
<dbReference type="PANTHER" id="PTHR42823:SF3">
    <property type="entry name" value="ATP SYNTHASE SUBUNIT A, CHLOROPLASTIC"/>
    <property type="match status" value="1"/>
</dbReference>
<keyword evidence="9 11" id="KW-0472">Membrane</keyword>
<dbReference type="GO" id="GO:0046933">
    <property type="term" value="F:proton-transporting ATP synthase activity, rotational mechanism"/>
    <property type="evidence" value="ECO:0007669"/>
    <property type="project" value="UniProtKB-UniRule"/>
</dbReference>
<gene>
    <name evidence="11" type="primary">atpB</name>
    <name evidence="12" type="ORF">SAMN05216529_12238</name>
</gene>
<dbReference type="EMBL" id="UHJJ01000022">
    <property type="protein sequence ID" value="SUQ16149.1"/>
    <property type="molecule type" value="Genomic_DNA"/>
</dbReference>
<dbReference type="SUPFAM" id="SSF81336">
    <property type="entry name" value="F1F0 ATP synthase subunit A"/>
    <property type="match status" value="1"/>
</dbReference>
<evidence type="ECO:0000256" key="2">
    <source>
        <dbReference type="ARBA" id="ARBA00006810"/>
    </source>
</evidence>
<keyword evidence="7 11" id="KW-1133">Transmembrane helix</keyword>
<evidence type="ECO:0000256" key="3">
    <source>
        <dbReference type="ARBA" id="ARBA00022448"/>
    </source>
</evidence>
<evidence type="ECO:0000256" key="5">
    <source>
        <dbReference type="ARBA" id="ARBA00022692"/>
    </source>
</evidence>
<dbReference type="AlphaFoldDB" id="A0A315ZR70"/>
<evidence type="ECO:0000256" key="7">
    <source>
        <dbReference type="ARBA" id="ARBA00022989"/>
    </source>
</evidence>
<sequence length="225" mass="25587">MNLNIDNIWVLNIAGVEVWITETIVNTWLIMFVLIVFAVIAHVKLRNFKTVPTGFQNVTEIMVETFDNFARNTLGEKLSYVAPWFFMVFAFVLSSSLFSVFGVRAPTADWATTFALALASFTLMLFMGFKHRKGEYLKSFFEPHFIFFPLNFIGELAKPVSLSFRLFGNMLSGTIILTLYYGLTPLFVQFGIPSLLHAFFDVVFGALQTYIFVIISLMYVRGAAE</sequence>
<comment type="function">
    <text evidence="11">Key component of the proton channel; it plays a direct role in the translocation of protons across the membrane.</text>
</comment>
<keyword evidence="3 11" id="KW-0813">Transport</keyword>
<dbReference type="CDD" id="cd00310">
    <property type="entry name" value="ATP-synt_Fo_a_6"/>
    <property type="match status" value="1"/>
</dbReference>
<evidence type="ECO:0000313" key="12">
    <source>
        <dbReference type="EMBL" id="SUQ16149.1"/>
    </source>
</evidence>
<feature type="transmembrane region" description="Helical" evidence="11">
    <location>
        <begin position="110"/>
        <end position="129"/>
    </location>
</feature>
<keyword evidence="11" id="KW-1003">Cell membrane</keyword>
<feature type="transmembrane region" description="Helical" evidence="11">
    <location>
        <begin position="81"/>
        <end position="104"/>
    </location>
</feature>
<evidence type="ECO:0000256" key="1">
    <source>
        <dbReference type="ARBA" id="ARBA00004141"/>
    </source>
</evidence>
<evidence type="ECO:0000256" key="10">
    <source>
        <dbReference type="ARBA" id="ARBA00023310"/>
    </source>
</evidence>
<keyword evidence="4 11" id="KW-0138">CF(0)</keyword>
<evidence type="ECO:0000256" key="11">
    <source>
        <dbReference type="HAMAP-Rule" id="MF_01393"/>
    </source>
</evidence>
<reference evidence="13" key="1">
    <citation type="submission" date="2017-07" db="EMBL/GenBank/DDBJ databases">
        <authorList>
            <person name="Varghese N."/>
            <person name="Submissions S."/>
        </authorList>
    </citation>
    <scope>NUCLEOTIDE SEQUENCE [LARGE SCALE GENOMIC DNA]</scope>
    <source>
        <strain evidence="13">NLAE-zl-C134</strain>
    </source>
</reference>
<evidence type="ECO:0000256" key="8">
    <source>
        <dbReference type="ARBA" id="ARBA00023065"/>
    </source>
</evidence>
<dbReference type="InterPro" id="IPR000568">
    <property type="entry name" value="ATP_synth_F0_asu"/>
</dbReference>
<keyword evidence="5 11" id="KW-0812">Transmembrane</keyword>
<organism evidence="12 13">
    <name type="scientific">Faecalicatena contorta</name>
    <dbReference type="NCBI Taxonomy" id="39482"/>
    <lineage>
        <taxon>Bacteria</taxon>
        <taxon>Bacillati</taxon>
        <taxon>Bacillota</taxon>
        <taxon>Clostridia</taxon>
        <taxon>Lachnospirales</taxon>
        <taxon>Lachnospiraceae</taxon>
        <taxon>Faecalicatena</taxon>
    </lineage>
</organism>
<dbReference type="Pfam" id="PF00119">
    <property type="entry name" value="ATP-synt_A"/>
    <property type="match status" value="1"/>
</dbReference>
<dbReference type="GO" id="GO:0045259">
    <property type="term" value="C:proton-transporting ATP synthase complex"/>
    <property type="evidence" value="ECO:0007669"/>
    <property type="project" value="UniProtKB-KW"/>
</dbReference>
<accession>A0A315ZR70</accession>
<evidence type="ECO:0000256" key="9">
    <source>
        <dbReference type="ARBA" id="ARBA00023136"/>
    </source>
</evidence>
<dbReference type="InterPro" id="IPR045082">
    <property type="entry name" value="ATP_syn_F0_a_bact/chloroplast"/>
</dbReference>
<evidence type="ECO:0000313" key="13">
    <source>
        <dbReference type="Proteomes" id="UP000254051"/>
    </source>
</evidence>
<dbReference type="PANTHER" id="PTHR42823">
    <property type="entry name" value="ATP SYNTHASE SUBUNIT A, CHLOROPLASTIC"/>
    <property type="match status" value="1"/>
</dbReference>
<feature type="transmembrane region" description="Helical" evidence="11">
    <location>
        <begin position="195"/>
        <end position="220"/>
    </location>
</feature>
<dbReference type="GO" id="GO:0005886">
    <property type="term" value="C:plasma membrane"/>
    <property type="evidence" value="ECO:0007669"/>
    <property type="project" value="UniProtKB-SubCell"/>
</dbReference>
<proteinExistence type="inferred from homology"/>
<dbReference type="GO" id="GO:0042777">
    <property type="term" value="P:proton motive force-driven plasma membrane ATP synthesis"/>
    <property type="evidence" value="ECO:0007669"/>
    <property type="project" value="TreeGrafter"/>
</dbReference>
<keyword evidence="8 11" id="KW-0406">Ion transport</keyword>
<name>A0A315ZR70_9FIRM</name>